<keyword evidence="1" id="KW-1133">Transmembrane helix</keyword>
<dbReference type="Proteomes" id="UP001165413">
    <property type="component" value="Unassembled WGS sequence"/>
</dbReference>
<evidence type="ECO:0000313" key="3">
    <source>
        <dbReference type="Proteomes" id="UP001165413"/>
    </source>
</evidence>
<keyword evidence="1" id="KW-0812">Transmembrane</keyword>
<dbReference type="EMBL" id="JANATA010000021">
    <property type="protein sequence ID" value="MCP3429411.1"/>
    <property type="molecule type" value="Genomic_DNA"/>
</dbReference>
<dbReference type="PANTHER" id="PTHR34703">
    <property type="entry name" value="ANTIPORTER SUBUNIT MNHG2-RELATED"/>
    <property type="match status" value="1"/>
</dbReference>
<keyword evidence="1" id="KW-0472">Membrane</keyword>
<feature type="transmembrane region" description="Helical" evidence="1">
    <location>
        <begin position="38"/>
        <end position="57"/>
    </location>
</feature>
<dbReference type="NCBIfam" id="NF009316">
    <property type="entry name" value="PRK12674.1-5"/>
    <property type="match status" value="1"/>
</dbReference>
<protein>
    <submittedName>
        <fullName evidence="2">Na+/H+ antiporter subunit G</fullName>
    </submittedName>
</protein>
<dbReference type="Pfam" id="PF03334">
    <property type="entry name" value="PhaG_MnhG_YufB"/>
    <property type="match status" value="1"/>
</dbReference>
<proteinExistence type="predicted"/>
<gene>
    <name evidence="2" type="ORF">NLF92_10690</name>
</gene>
<dbReference type="RefSeq" id="WP_254101716.1">
    <property type="nucleotide sequence ID" value="NZ_JANATA010000021.1"/>
</dbReference>
<organism evidence="2 3">
    <name type="scientific">Opacimonas viscosa</name>
    <dbReference type="NCBI Taxonomy" id="2961944"/>
    <lineage>
        <taxon>Bacteria</taxon>
        <taxon>Pseudomonadati</taxon>
        <taxon>Pseudomonadota</taxon>
        <taxon>Gammaproteobacteria</taxon>
        <taxon>Alteromonadales</taxon>
        <taxon>Alteromonadaceae</taxon>
        <taxon>Opacimonas</taxon>
    </lineage>
</organism>
<comment type="caution">
    <text evidence="2">The sequence shown here is derived from an EMBL/GenBank/DDBJ whole genome shotgun (WGS) entry which is preliminary data.</text>
</comment>
<reference evidence="2" key="1">
    <citation type="submission" date="2022-07" db="EMBL/GenBank/DDBJ databases">
        <title>Characterization of the Novel Bacterium Alteromonas immobilis LMIT006 and Alteromonas gregis LMIT007.</title>
        <authorList>
            <person name="Lin X."/>
        </authorList>
    </citation>
    <scope>NUCLEOTIDE SEQUENCE</scope>
    <source>
        <strain evidence="2">LMIT007</strain>
    </source>
</reference>
<dbReference type="NCBIfam" id="NF009314">
    <property type="entry name" value="PRK12674.1-2"/>
    <property type="match status" value="1"/>
</dbReference>
<sequence length="122" mass="13467">MVFEIIISVLLIIGGLFILIGSLGLLRLPDFYTRLHAPTKATTLGLGSVLLASMVFTYKIEGYISVNELLITLFLVITAPVVAHILAKVGFHHQVKMTANTRNQELVKVARVRGKPQNKIEE</sequence>
<dbReference type="NCBIfam" id="TIGR01300">
    <property type="entry name" value="CPA3_mnhG_phaG"/>
    <property type="match status" value="1"/>
</dbReference>
<dbReference type="AlphaFoldDB" id="A0AA41X4N7"/>
<dbReference type="InterPro" id="IPR005133">
    <property type="entry name" value="PhaG_MnhG_YufB"/>
</dbReference>
<name>A0AA41X4N7_9ALTE</name>
<evidence type="ECO:0000313" key="2">
    <source>
        <dbReference type="EMBL" id="MCP3429411.1"/>
    </source>
</evidence>
<feature type="transmembrane region" description="Helical" evidence="1">
    <location>
        <begin position="6"/>
        <end position="26"/>
    </location>
</feature>
<dbReference type="GO" id="GO:0015385">
    <property type="term" value="F:sodium:proton antiporter activity"/>
    <property type="evidence" value="ECO:0007669"/>
    <property type="project" value="TreeGrafter"/>
</dbReference>
<dbReference type="PANTHER" id="PTHR34703:SF1">
    <property type="entry name" value="ANTIPORTER SUBUNIT MNHG2-RELATED"/>
    <property type="match status" value="1"/>
</dbReference>
<evidence type="ECO:0000256" key="1">
    <source>
        <dbReference type="SAM" id="Phobius"/>
    </source>
</evidence>
<keyword evidence="3" id="KW-1185">Reference proteome</keyword>
<feature type="transmembrane region" description="Helical" evidence="1">
    <location>
        <begin position="69"/>
        <end position="87"/>
    </location>
</feature>
<accession>A0AA41X4N7</accession>